<dbReference type="GO" id="GO:0006457">
    <property type="term" value="P:protein folding"/>
    <property type="evidence" value="ECO:0007669"/>
    <property type="project" value="TreeGrafter"/>
</dbReference>
<dbReference type="Pfam" id="PF00160">
    <property type="entry name" value="Pro_isomerase"/>
    <property type="match status" value="1"/>
</dbReference>
<evidence type="ECO:0000313" key="8">
    <source>
        <dbReference type="EMBL" id="CAD7203366.1"/>
    </source>
</evidence>
<dbReference type="InterPro" id="IPR002130">
    <property type="entry name" value="Cyclophilin-type_PPIase_dom"/>
</dbReference>
<dbReference type="PANTHER" id="PTHR11071">
    <property type="entry name" value="PEPTIDYL-PROLYL CIS-TRANS ISOMERASE"/>
    <property type="match status" value="1"/>
</dbReference>
<feature type="repeat" description="TPR" evidence="5">
    <location>
        <begin position="1008"/>
        <end position="1041"/>
    </location>
</feature>
<dbReference type="GO" id="GO:0016018">
    <property type="term" value="F:cyclosporin A binding"/>
    <property type="evidence" value="ECO:0007669"/>
    <property type="project" value="TreeGrafter"/>
</dbReference>
<dbReference type="PANTHER" id="PTHR11071:SF561">
    <property type="entry name" value="PEPTIDYL-PROLYL CIS-TRANS ISOMERASE D-RELATED"/>
    <property type="match status" value="1"/>
</dbReference>
<dbReference type="GO" id="GO:0005737">
    <property type="term" value="C:cytoplasm"/>
    <property type="evidence" value="ECO:0007669"/>
    <property type="project" value="TreeGrafter"/>
</dbReference>
<evidence type="ECO:0000256" key="4">
    <source>
        <dbReference type="ARBA" id="ARBA00023235"/>
    </source>
</evidence>
<organism evidence="8">
    <name type="scientific">Timema douglasi</name>
    <name type="common">Walking stick</name>
    <dbReference type="NCBI Taxonomy" id="61478"/>
    <lineage>
        <taxon>Eukaryota</taxon>
        <taxon>Metazoa</taxon>
        <taxon>Ecdysozoa</taxon>
        <taxon>Arthropoda</taxon>
        <taxon>Hexapoda</taxon>
        <taxon>Insecta</taxon>
        <taxon>Pterygota</taxon>
        <taxon>Neoptera</taxon>
        <taxon>Polyneoptera</taxon>
        <taxon>Phasmatodea</taxon>
        <taxon>Timematodea</taxon>
        <taxon>Timematoidea</taxon>
        <taxon>Timematidae</taxon>
        <taxon>Timema</taxon>
    </lineage>
</organism>
<dbReference type="PROSITE" id="PS50005">
    <property type="entry name" value="TPR"/>
    <property type="match status" value="1"/>
</dbReference>
<dbReference type="AlphaFoldDB" id="A0A7R8ZBF3"/>
<keyword evidence="3" id="KW-0697">Rotamase</keyword>
<feature type="coiled-coil region" evidence="6">
    <location>
        <begin position="493"/>
        <end position="610"/>
    </location>
</feature>
<dbReference type="PROSITE" id="PS50072">
    <property type="entry name" value="CSA_PPIASE_2"/>
    <property type="match status" value="1"/>
</dbReference>
<feature type="coiled-coil region" evidence="6">
    <location>
        <begin position="366"/>
        <end position="397"/>
    </location>
</feature>
<dbReference type="SMART" id="SM00028">
    <property type="entry name" value="TPR"/>
    <property type="match status" value="1"/>
</dbReference>
<feature type="domain" description="PPIase cyclophilin-type" evidence="7">
    <location>
        <begin position="767"/>
        <end position="922"/>
    </location>
</feature>
<dbReference type="InterPro" id="IPR019734">
    <property type="entry name" value="TPR_rpt"/>
</dbReference>
<dbReference type="EMBL" id="OA570519">
    <property type="protein sequence ID" value="CAD7203366.1"/>
    <property type="molecule type" value="Genomic_DNA"/>
</dbReference>
<dbReference type="Gene3D" id="2.40.100.10">
    <property type="entry name" value="Cyclophilin-like"/>
    <property type="match status" value="1"/>
</dbReference>
<evidence type="ECO:0000259" key="7">
    <source>
        <dbReference type="PROSITE" id="PS50072"/>
    </source>
</evidence>
<evidence type="ECO:0000256" key="3">
    <source>
        <dbReference type="ARBA" id="ARBA00023110"/>
    </source>
</evidence>
<gene>
    <name evidence="8" type="ORF">TDIB3V08_LOCUS9539</name>
</gene>
<feature type="coiled-coil region" evidence="6">
    <location>
        <begin position="76"/>
        <end position="103"/>
    </location>
</feature>
<evidence type="ECO:0000256" key="2">
    <source>
        <dbReference type="ARBA" id="ARBA00013194"/>
    </source>
</evidence>
<dbReference type="InterPro" id="IPR029000">
    <property type="entry name" value="Cyclophilin-like_dom_sf"/>
</dbReference>
<protein>
    <recommendedName>
        <fullName evidence="2">peptidylprolyl isomerase</fullName>
        <ecNumber evidence="2">5.2.1.8</ecNumber>
    </recommendedName>
</protein>
<keyword evidence="4" id="KW-0413">Isomerase</keyword>
<dbReference type="FunFam" id="2.40.100.10:FF:000025">
    <property type="entry name" value="Peptidyl-prolyl cis-trans isomerase CYP19-2"/>
    <property type="match status" value="1"/>
</dbReference>
<accession>A0A7R8ZBF3</accession>
<reference evidence="8" key="1">
    <citation type="submission" date="2020-11" db="EMBL/GenBank/DDBJ databases">
        <authorList>
            <person name="Tran Van P."/>
        </authorList>
    </citation>
    <scope>NUCLEOTIDE SEQUENCE</scope>
</reference>
<dbReference type="SUPFAM" id="SSF50891">
    <property type="entry name" value="Cyclophilin-like"/>
    <property type="match status" value="1"/>
</dbReference>
<dbReference type="GO" id="GO:0003755">
    <property type="term" value="F:peptidyl-prolyl cis-trans isomerase activity"/>
    <property type="evidence" value="ECO:0007669"/>
    <property type="project" value="UniProtKB-KW"/>
</dbReference>
<feature type="coiled-coil region" evidence="6">
    <location>
        <begin position="433"/>
        <end position="460"/>
    </location>
</feature>
<comment type="catalytic activity">
    <reaction evidence="1">
        <text>[protein]-peptidylproline (omega=180) = [protein]-peptidylproline (omega=0)</text>
        <dbReference type="Rhea" id="RHEA:16237"/>
        <dbReference type="Rhea" id="RHEA-COMP:10747"/>
        <dbReference type="Rhea" id="RHEA-COMP:10748"/>
        <dbReference type="ChEBI" id="CHEBI:83833"/>
        <dbReference type="ChEBI" id="CHEBI:83834"/>
        <dbReference type="EC" id="5.2.1.8"/>
    </reaction>
</comment>
<evidence type="ECO:0000256" key="5">
    <source>
        <dbReference type="PROSITE-ProRule" id="PRU00339"/>
    </source>
</evidence>
<dbReference type="Gene3D" id="1.25.40.10">
    <property type="entry name" value="Tetratricopeptide repeat domain"/>
    <property type="match status" value="2"/>
</dbReference>
<proteinExistence type="predicted"/>
<dbReference type="SUPFAM" id="SSF48452">
    <property type="entry name" value="TPR-like"/>
    <property type="match status" value="1"/>
</dbReference>
<evidence type="ECO:0000256" key="1">
    <source>
        <dbReference type="ARBA" id="ARBA00000971"/>
    </source>
</evidence>
<dbReference type="InterPro" id="IPR011990">
    <property type="entry name" value="TPR-like_helical_dom_sf"/>
</dbReference>
<dbReference type="EC" id="5.2.1.8" evidence="2"/>
<keyword evidence="6" id="KW-0175">Coiled coil</keyword>
<dbReference type="PRINTS" id="PR00153">
    <property type="entry name" value="CSAPPISMRASE"/>
</dbReference>
<name>A0A7R8ZBF3_TIMDO</name>
<sequence>METVLESNRVRSQLLNTESSSQLLNNDDRTVQRLSLVLTSDEVYPVQSYKSWFMSHDNYGRAQNMELWWITLAPLINEYESFIKALQSQVDFYKKDHEKLRVELTDVVDENNNLSVQLKAALSKHERILSPSYRKEIDMVANLQQQLALATQIEIECNLTAVNVTHVQEKESAVEMWRCSLKEVASLEEELRTYQDNRHVDLAQKQLEKVKEQYSEAITLLDGKLTWLKNELNKERSLRTELQEELSRLQLECQSSSARLHECDKELCVTLRDKLELEKRAHVLENKITCLLEDKEALSHSSNKLEEALTRCHGQLEELSRKYGEACGKVEEALGLVDCACAERDRALLGEAAAKEEIAQSKVALSRLIEDAGEKVKEEAERLKEKYNRKIETVLYDMKKLDEVSLTCGGRCDVCDVVSRHLQAGTVALEKSRSGLKEKTAELSREMKDHQSTQDQLERICKMKSQLDQPGAPGLERRMQDLFREVNELHNLNFQLKQDKNNLLTEINRLKDRQQLELNEKDSQCTFLEHHLAGLKLDLKAALEARDEALAHMERLSGEVTSLRRELDLTRRKSSTDLHAALQHAEDLECEKHLEERDELIARLQEVQMKGVDVANELHHHLESQQQMKNKWQKAMTTLTLRFEKRIQELRRDSSSLKEENQRLHIYNPEQLLTLGRVREIVGSGEEVGTVVTLGRVREIVESGEEVGTVVTLGHVREIVGSGEEVRTVVTLGRVREIVGSGEEDGDFVKQSLETCRVLQKHFVSLSSLGRVVLELFKDVAPKTVENFRCLCTGERGVCASGKPLHYKHTIFHKAVSQFIIQGGDVTNFDGSGGESIYGEKFDDETFIIKHDKPGVLSMANGGPNTNSSQFFITTVPCPHLDNINVAFGEVRAGFQVVTEVSGVQTEKDRPIVPCVVENCGELQPGSDWGLAENDGTSDKYPPFPEDWELSTKLKVESVEEVITNIKDSGNYYFSIKNYTDANRKYKKAIRYIDCSLAKGLLIDSKCAKAFYRRGQARIGLNDYEMALKDLKTALLLVPNNKSIKLEIISLRNRMRNYLLLEKVRFEKMLK</sequence>
<keyword evidence="5" id="KW-0802">TPR repeat</keyword>
<evidence type="ECO:0000256" key="6">
    <source>
        <dbReference type="SAM" id="Coils"/>
    </source>
</evidence>
<feature type="coiled-coil region" evidence="6">
    <location>
        <begin position="200"/>
        <end position="322"/>
    </location>
</feature>